<evidence type="ECO:0000313" key="1">
    <source>
        <dbReference type="EMBL" id="MBE8613873.1"/>
    </source>
</evidence>
<accession>A0A2C5TMK5</accession>
<organism evidence="1 2">
    <name type="scientific">Morganella morganii</name>
    <name type="common">Proteus morganii</name>
    <dbReference type="NCBI Taxonomy" id="582"/>
    <lineage>
        <taxon>Bacteria</taxon>
        <taxon>Pseudomonadati</taxon>
        <taxon>Pseudomonadota</taxon>
        <taxon>Gammaproteobacteria</taxon>
        <taxon>Enterobacterales</taxon>
        <taxon>Morganellaceae</taxon>
        <taxon>Morganella</taxon>
    </lineage>
</organism>
<dbReference type="AlphaFoldDB" id="A0A2C5TMK5"/>
<proteinExistence type="predicted"/>
<gene>
    <name evidence="1" type="ORF">CYG68_15900</name>
</gene>
<dbReference type="Proteomes" id="UP000650477">
    <property type="component" value="Unassembled WGS sequence"/>
</dbReference>
<evidence type="ECO:0000313" key="2">
    <source>
        <dbReference type="Proteomes" id="UP000650477"/>
    </source>
</evidence>
<sequence>MIIIKFWVIRRKNANIILNLTKLFYFWFTSDAFFNHRINFSHPQMKKARYLADSAPESY</sequence>
<dbReference type="EMBL" id="PKLF01000015">
    <property type="protein sequence ID" value="MBE8613873.1"/>
    <property type="molecule type" value="Genomic_DNA"/>
</dbReference>
<reference evidence="1" key="1">
    <citation type="submission" date="2017-12" db="EMBL/GenBank/DDBJ databases">
        <title>Genome sequencing and analysis.</title>
        <authorList>
            <person name="Huang Y.-T."/>
        </authorList>
    </citation>
    <scope>NUCLEOTIDE SEQUENCE</scope>
    <source>
        <strain evidence="1">VGH116</strain>
    </source>
</reference>
<protein>
    <submittedName>
        <fullName evidence="1">Uncharacterized protein</fullName>
    </submittedName>
</protein>
<name>A0A2C5TMK5_MORMO</name>
<comment type="caution">
    <text evidence="1">The sequence shown here is derived from an EMBL/GenBank/DDBJ whole genome shotgun (WGS) entry which is preliminary data.</text>
</comment>